<feature type="region of interest" description="Disordered" evidence="1">
    <location>
        <begin position="110"/>
        <end position="161"/>
    </location>
</feature>
<feature type="compositionally biased region" description="Polar residues" evidence="1">
    <location>
        <begin position="129"/>
        <end position="141"/>
    </location>
</feature>
<keyword evidence="2" id="KW-1133">Transmembrane helix</keyword>
<name>A0A833T0T4_PHYIN</name>
<evidence type="ECO:0000256" key="2">
    <source>
        <dbReference type="SAM" id="Phobius"/>
    </source>
</evidence>
<evidence type="ECO:0000313" key="3">
    <source>
        <dbReference type="EMBL" id="KAF4045062.1"/>
    </source>
</evidence>
<evidence type="ECO:0000256" key="1">
    <source>
        <dbReference type="SAM" id="MobiDB-lite"/>
    </source>
</evidence>
<feature type="compositionally biased region" description="Low complexity" evidence="1">
    <location>
        <begin position="142"/>
        <end position="161"/>
    </location>
</feature>
<dbReference type="Proteomes" id="UP000704712">
    <property type="component" value="Unassembled WGS sequence"/>
</dbReference>
<keyword evidence="2" id="KW-0812">Transmembrane</keyword>
<feature type="compositionally biased region" description="Low complexity" evidence="1">
    <location>
        <begin position="179"/>
        <end position="194"/>
    </location>
</feature>
<organism evidence="3 5">
    <name type="scientific">Phytophthora infestans</name>
    <name type="common">Potato late blight agent</name>
    <name type="synonym">Botrytis infestans</name>
    <dbReference type="NCBI Taxonomy" id="4787"/>
    <lineage>
        <taxon>Eukaryota</taxon>
        <taxon>Sar</taxon>
        <taxon>Stramenopiles</taxon>
        <taxon>Oomycota</taxon>
        <taxon>Peronosporomycetes</taxon>
        <taxon>Peronosporales</taxon>
        <taxon>Peronosporaceae</taxon>
        <taxon>Phytophthora</taxon>
    </lineage>
</organism>
<feature type="transmembrane region" description="Helical" evidence="2">
    <location>
        <begin position="48"/>
        <end position="68"/>
    </location>
</feature>
<comment type="caution">
    <text evidence="3">The sequence shown here is derived from an EMBL/GenBank/DDBJ whole genome shotgun (WGS) entry which is preliminary data.</text>
</comment>
<reference evidence="3" key="1">
    <citation type="submission" date="2020-04" db="EMBL/GenBank/DDBJ databases">
        <title>Hybrid Assembly of Korean Phytophthora infestans isolates.</title>
        <authorList>
            <person name="Prokchorchik M."/>
            <person name="Lee Y."/>
            <person name="Seo J."/>
            <person name="Cho J.-H."/>
            <person name="Park Y.-E."/>
            <person name="Jang D.-C."/>
            <person name="Im J.-S."/>
            <person name="Choi J.-G."/>
            <person name="Park H.-J."/>
            <person name="Lee G.-B."/>
            <person name="Lee Y.-G."/>
            <person name="Hong S.-Y."/>
            <person name="Cho K."/>
            <person name="Sohn K.H."/>
        </authorList>
    </citation>
    <scope>NUCLEOTIDE SEQUENCE</scope>
    <source>
        <strain evidence="3">KR_1_A1</strain>
        <strain evidence="4">KR_2_A2</strain>
    </source>
</reference>
<keyword evidence="5" id="KW-1185">Reference proteome</keyword>
<evidence type="ECO:0000313" key="4">
    <source>
        <dbReference type="EMBL" id="KAF4127176.1"/>
    </source>
</evidence>
<sequence>MMSESNNLLYHPQGGGFDRLEEMEGGALTRYPVLRSVPVPPRPWSTRGAIALLMVCGVIFGVIAIATLNGSSSETTTADTAEATSADGVSIIGGSGLGSGSFDAGTVKSDSSWMDGSGLSSKADGDLTDLSNDTSVDAASYSTAASQDSQQEESASGSDDSMAASYIEDVLGDWTRFGSFQSSTSDASDSENASGDNDEGDLIFASDSQDASMDSWLTESTSESLDIDSASASYSDWQGSLSMGDETSDSTSGSTDRSLES</sequence>
<keyword evidence="2" id="KW-0472">Membrane</keyword>
<proteinExistence type="predicted"/>
<feature type="compositionally biased region" description="Low complexity" evidence="1">
    <location>
        <begin position="242"/>
        <end position="261"/>
    </location>
</feature>
<dbReference type="EMBL" id="WSZM01000055">
    <property type="protein sequence ID" value="KAF4045062.1"/>
    <property type="molecule type" value="Genomic_DNA"/>
</dbReference>
<protein>
    <submittedName>
        <fullName evidence="3">Uncharacterized protein</fullName>
    </submittedName>
</protein>
<feature type="compositionally biased region" description="Polar residues" evidence="1">
    <location>
        <begin position="110"/>
        <end position="120"/>
    </location>
</feature>
<gene>
    <name evidence="3" type="ORF">GN244_ATG02444</name>
    <name evidence="4" type="ORF">GN958_ATG23635</name>
</gene>
<dbReference type="EMBL" id="JAACNO010003318">
    <property type="protein sequence ID" value="KAF4127176.1"/>
    <property type="molecule type" value="Genomic_DNA"/>
</dbReference>
<feature type="region of interest" description="Disordered" evidence="1">
    <location>
        <begin position="178"/>
        <end position="261"/>
    </location>
</feature>
<feature type="compositionally biased region" description="Polar residues" evidence="1">
    <location>
        <begin position="206"/>
        <end position="241"/>
    </location>
</feature>
<dbReference type="AlphaFoldDB" id="A0A833T0T4"/>
<dbReference type="Proteomes" id="UP000602510">
    <property type="component" value="Unassembled WGS sequence"/>
</dbReference>
<evidence type="ECO:0000313" key="5">
    <source>
        <dbReference type="Proteomes" id="UP000602510"/>
    </source>
</evidence>
<accession>A0A833T0T4</accession>